<feature type="non-terminal residue" evidence="1">
    <location>
        <position position="1"/>
    </location>
</feature>
<organism evidence="1 2">
    <name type="scientific">Araneus ventricosus</name>
    <name type="common">Orbweaver spider</name>
    <name type="synonym">Epeira ventricosa</name>
    <dbReference type="NCBI Taxonomy" id="182803"/>
    <lineage>
        <taxon>Eukaryota</taxon>
        <taxon>Metazoa</taxon>
        <taxon>Ecdysozoa</taxon>
        <taxon>Arthropoda</taxon>
        <taxon>Chelicerata</taxon>
        <taxon>Arachnida</taxon>
        <taxon>Araneae</taxon>
        <taxon>Araneomorphae</taxon>
        <taxon>Entelegynae</taxon>
        <taxon>Araneoidea</taxon>
        <taxon>Araneidae</taxon>
        <taxon>Araneus</taxon>
    </lineage>
</organism>
<keyword evidence="2" id="KW-1185">Reference proteome</keyword>
<accession>A0A4Y2TCA0</accession>
<comment type="caution">
    <text evidence="1">The sequence shown here is derived from an EMBL/GenBank/DDBJ whole genome shotgun (WGS) entry which is preliminary data.</text>
</comment>
<gene>
    <name evidence="1" type="ORF">AVEN_103581_1</name>
</gene>
<proteinExistence type="predicted"/>
<name>A0A4Y2TCA0_ARAVE</name>
<evidence type="ECO:0000313" key="2">
    <source>
        <dbReference type="Proteomes" id="UP000499080"/>
    </source>
</evidence>
<reference evidence="1 2" key="1">
    <citation type="journal article" date="2019" name="Sci. Rep.">
        <title>Orb-weaving spider Araneus ventricosus genome elucidates the spidroin gene catalogue.</title>
        <authorList>
            <person name="Kono N."/>
            <person name="Nakamura H."/>
            <person name="Ohtoshi R."/>
            <person name="Moran D.A.P."/>
            <person name="Shinohara A."/>
            <person name="Yoshida Y."/>
            <person name="Fujiwara M."/>
            <person name="Mori M."/>
            <person name="Tomita M."/>
            <person name="Arakawa K."/>
        </authorList>
    </citation>
    <scope>NUCLEOTIDE SEQUENCE [LARGE SCALE GENOMIC DNA]</scope>
</reference>
<dbReference type="Proteomes" id="UP000499080">
    <property type="component" value="Unassembled WGS sequence"/>
</dbReference>
<dbReference type="EMBL" id="BGPR01027160">
    <property type="protein sequence ID" value="GBN97413.1"/>
    <property type="molecule type" value="Genomic_DNA"/>
</dbReference>
<protein>
    <submittedName>
        <fullName evidence="1">Uncharacterized protein</fullName>
    </submittedName>
</protein>
<dbReference type="AlphaFoldDB" id="A0A4Y2TCA0"/>
<sequence>GSVTVTELNGLLKQIPVCGNSAEDDVSSWLDCDADDAVFSMMSDDDNIESDEDEVIETSKISNRTYATETTSGWSG</sequence>
<evidence type="ECO:0000313" key="1">
    <source>
        <dbReference type="EMBL" id="GBN97413.1"/>
    </source>
</evidence>